<protein>
    <submittedName>
        <fullName evidence="16">SSS sodium solute transporter superfamily protein</fullName>
    </submittedName>
</protein>
<feature type="transmembrane region" description="Helical" evidence="15">
    <location>
        <begin position="272"/>
        <end position="297"/>
    </location>
</feature>
<evidence type="ECO:0000313" key="16">
    <source>
        <dbReference type="EMBL" id="BAL53839.1"/>
    </source>
</evidence>
<feature type="transmembrane region" description="Helical" evidence="15">
    <location>
        <begin position="49"/>
        <end position="70"/>
    </location>
</feature>
<feature type="transmembrane region" description="Helical" evidence="15">
    <location>
        <begin position="232"/>
        <end position="251"/>
    </location>
</feature>
<dbReference type="InterPro" id="IPR051163">
    <property type="entry name" value="Sodium:Solute_Symporter_SSF"/>
</dbReference>
<dbReference type="PANTHER" id="PTHR42985">
    <property type="entry name" value="SODIUM-COUPLED MONOCARBOXYLATE TRANSPORTER"/>
    <property type="match status" value="1"/>
</dbReference>
<evidence type="ECO:0000256" key="8">
    <source>
        <dbReference type="ARBA" id="ARBA00023065"/>
    </source>
</evidence>
<keyword evidence="7" id="KW-0915">Sodium</keyword>
<feature type="transmembrane region" description="Helical" evidence="15">
    <location>
        <begin position="427"/>
        <end position="445"/>
    </location>
</feature>
<feature type="transmembrane region" description="Helical" evidence="15">
    <location>
        <begin position="117"/>
        <end position="140"/>
    </location>
</feature>
<name>H5SCF3_9BACT</name>
<dbReference type="GO" id="GO:0098660">
    <property type="term" value="P:inorganic ion transmembrane transport"/>
    <property type="evidence" value="ECO:0007669"/>
    <property type="project" value="UniProtKB-ARBA"/>
</dbReference>
<dbReference type="AlphaFoldDB" id="H5SCF3"/>
<dbReference type="PROSITE" id="PS50283">
    <property type="entry name" value="NA_SOLUT_SYMP_3"/>
    <property type="match status" value="1"/>
</dbReference>
<keyword evidence="11" id="KW-0739">Sodium transport</keyword>
<feature type="transmembrane region" description="Helical" evidence="15">
    <location>
        <begin position="317"/>
        <end position="350"/>
    </location>
</feature>
<evidence type="ECO:0000256" key="12">
    <source>
        <dbReference type="ARBA" id="ARBA00036099"/>
    </source>
</evidence>
<dbReference type="InterPro" id="IPR001734">
    <property type="entry name" value="Na/solute_symporter"/>
</dbReference>
<evidence type="ECO:0000256" key="3">
    <source>
        <dbReference type="ARBA" id="ARBA00022448"/>
    </source>
</evidence>
<evidence type="ECO:0000256" key="1">
    <source>
        <dbReference type="ARBA" id="ARBA00004651"/>
    </source>
</evidence>
<dbReference type="EMBL" id="AP011669">
    <property type="protein sequence ID" value="BAL53839.1"/>
    <property type="molecule type" value="Genomic_DNA"/>
</dbReference>
<feature type="transmembrane region" description="Helical" evidence="15">
    <location>
        <begin position="370"/>
        <end position="390"/>
    </location>
</feature>
<dbReference type="InterPro" id="IPR018212">
    <property type="entry name" value="Na/solute_symporter_CS"/>
</dbReference>
<feature type="transmembrane region" description="Helical" evidence="15">
    <location>
        <begin position="6"/>
        <end position="28"/>
    </location>
</feature>
<proteinExistence type="inferred from homology"/>
<evidence type="ECO:0000256" key="9">
    <source>
        <dbReference type="ARBA" id="ARBA00023136"/>
    </source>
</evidence>
<keyword evidence="4" id="KW-1003">Cell membrane</keyword>
<reference evidence="16" key="1">
    <citation type="journal article" date="2005" name="Environ. Microbiol.">
        <title>Genetic and functional properties of uncultivated thermophilic crenarchaeotes from a subsurface gold mine as revealed by analysis of genome fragments.</title>
        <authorList>
            <person name="Nunoura T."/>
            <person name="Hirayama H."/>
            <person name="Takami H."/>
            <person name="Oida H."/>
            <person name="Nishi S."/>
            <person name="Shimamura S."/>
            <person name="Suzuki Y."/>
            <person name="Inagaki F."/>
            <person name="Takai K."/>
            <person name="Nealson K.H."/>
            <person name="Horikoshi K."/>
        </authorList>
    </citation>
    <scope>NUCLEOTIDE SEQUENCE</scope>
</reference>
<feature type="transmembrane region" description="Helical" evidence="15">
    <location>
        <begin position="402"/>
        <end position="420"/>
    </location>
</feature>
<dbReference type="InterPro" id="IPR038377">
    <property type="entry name" value="Na/Glc_symporter_sf"/>
</dbReference>
<keyword evidence="8" id="KW-0406">Ion transport</keyword>
<reference evidence="16" key="2">
    <citation type="journal article" date="2012" name="PLoS ONE">
        <title>A Deeply Branching Thermophilic Bacterium with an Ancient Acetyl-CoA Pathway Dominates a Subsurface Ecosystem.</title>
        <authorList>
            <person name="Takami H."/>
            <person name="Noguchi H."/>
            <person name="Takaki Y."/>
            <person name="Uchiyama I."/>
            <person name="Toyoda A."/>
            <person name="Nishi S."/>
            <person name="Chee G.-J."/>
            <person name="Arai W."/>
            <person name="Nunoura T."/>
            <person name="Itoh T."/>
            <person name="Hattori M."/>
            <person name="Takai K."/>
        </authorList>
    </citation>
    <scope>NUCLEOTIDE SEQUENCE</scope>
</reference>
<comment type="similarity">
    <text evidence="2 13">Belongs to the sodium:solute symporter (SSF) (TC 2.A.21) family.</text>
</comment>
<keyword evidence="3" id="KW-0813">Transport</keyword>
<dbReference type="PANTHER" id="PTHR42985:SF40">
    <property type="entry name" value="LD47995P-RELATED"/>
    <property type="match status" value="1"/>
</dbReference>
<evidence type="ECO:0000256" key="13">
    <source>
        <dbReference type="RuleBase" id="RU362091"/>
    </source>
</evidence>
<evidence type="ECO:0000256" key="11">
    <source>
        <dbReference type="ARBA" id="ARBA00023201"/>
    </source>
</evidence>
<keyword evidence="9 15" id="KW-0472">Membrane</keyword>
<keyword evidence="10" id="KW-0325">Glycoprotein</keyword>
<sequence>MMEMLSVFDYGIVIAYLLGCVGLGSAFARRQKDTRDFFLAGRRMSWLPIALSIVAADLSAISFMGVPAYVFTHNLMLLPGLVTLPLAVPFIIRLFVKTYYQLDLFTAYEFLERRFSYGLRATASSLFILLRLCWLAAALYATAIAVSQITGLRLPVAILILGGTTCAYTAAGGMRAVIWTDVAQFTVFTTAIFAMAGTILKAFQGDIRMIWSLAEAGGRTTLLNLSLSFHDVTLWGVLIGYFFINLASYGVDQVILQQYLTAKDIEHSRRSLWANALVGGTIMIPLFFLGLGFFAFYAQQGLAIEPDRVIPHFALAYLPAGLSGLVIAAIFAATMSSVSAGITSITTATLVDFYQRTLRPRAPMSHYVRAARLIALLWGVAATLLALFVGRLGTIVEISLKTNSFFTGVLLGIFLLGLRVPRATARGTLLGAIIGMAAVSFIGGYTTISFLWYSPIGCLTTMLVGWGASVVESKSARALLSTPATVPASGESGEPVAHPHPRE</sequence>
<dbReference type="NCBIfam" id="TIGR00813">
    <property type="entry name" value="sss"/>
    <property type="match status" value="1"/>
</dbReference>
<dbReference type="GO" id="GO:0006814">
    <property type="term" value="P:sodium ion transport"/>
    <property type="evidence" value="ECO:0007669"/>
    <property type="project" value="UniProtKB-KW"/>
</dbReference>
<comment type="catalytic activity">
    <reaction evidence="12">
        <text>iodide(out) + 2 Na(+)(out) = iodide(in) + 2 Na(+)(in)</text>
        <dbReference type="Rhea" id="RHEA:71207"/>
        <dbReference type="ChEBI" id="CHEBI:16382"/>
        <dbReference type="ChEBI" id="CHEBI:29101"/>
    </reaction>
</comment>
<evidence type="ECO:0000256" key="2">
    <source>
        <dbReference type="ARBA" id="ARBA00006434"/>
    </source>
</evidence>
<evidence type="ECO:0000256" key="4">
    <source>
        <dbReference type="ARBA" id="ARBA00022475"/>
    </source>
</evidence>
<feature type="transmembrane region" description="Helical" evidence="15">
    <location>
        <begin position="76"/>
        <end position="96"/>
    </location>
</feature>
<evidence type="ECO:0000256" key="10">
    <source>
        <dbReference type="ARBA" id="ARBA00023180"/>
    </source>
</evidence>
<evidence type="ECO:0000256" key="14">
    <source>
        <dbReference type="SAM" id="MobiDB-lite"/>
    </source>
</evidence>
<evidence type="ECO:0000256" key="7">
    <source>
        <dbReference type="ARBA" id="ARBA00023053"/>
    </source>
</evidence>
<evidence type="ECO:0000256" key="6">
    <source>
        <dbReference type="ARBA" id="ARBA00022989"/>
    </source>
</evidence>
<dbReference type="PROSITE" id="PS00456">
    <property type="entry name" value="NA_SOLUT_SYMP_1"/>
    <property type="match status" value="1"/>
</dbReference>
<evidence type="ECO:0000256" key="5">
    <source>
        <dbReference type="ARBA" id="ARBA00022692"/>
    </source>
</evidence>
<feature type="region of interest" description="Disordered" evidence="14">
    <location>
        <begin position="482"/>
        <end position="503"/>
    </location>
</feature>
<comment type="subcellular location">
    <subcellularLocation>
        <location evidence="1">Cell membrane</location>
        <topology evidence="1">Multi-pass membrane protein</topology>
    </subcellularLocation>
</comment>
<keyword evidence="5 15" id="KW-0812">Transmembrane</keyword>
<feature type="transmembrane region" description="Helical" evidence="15">
    <location>
        <begin position="182"/>
        <end position="203"/>
    </location>
</feature>
<feature type="transmembrane region" description="Helical" evidence="15">
    <location>
        <begin position="152"/>
        <end position="170"/>
    </location>
</feature>
<evidence type="ECO:0000256" key="15">
    <source>
        <dbReference type="SAM" id="Phobius"/>
    </source>
</evidence>
<organism evidence="16">
    <name type="scientific">uncultured Acidobacteriota bacterium</name>
    <dbReference type="NCBI Taxonomy" id="171953"/>
    <lineage>
        <taxon>Bacteria</taxon>
        <taxon>Pseudomonadati</taxon>
        <taxon>Acidobacteriota</taxon>
        <taxon>environmental samples</taxon>
    </lineage>
</organism>
<dbReference type="GO" id="GO:0015293">
    <property type="term" value="F:symporter activity"/>
    <property type="evidence" value="ECO:0007669"/>
    <property type="project" value="TreeGrafter"/>
</dbReference>
<keyword evidence="6 15" id="KW-1133">Transmembrane helix</keyword>
<gene>
    <name evidence="16" type="ORF">HGMM_F10C03C07</name>
</gene>
<dbReference type="Gene3D" id="1.20.1730.10">
    <property type="entry name" value="Sodium/glucose cotransporter"/>
    <property type="match status" value="1"/>
</dbReference>
<dbReference type="Pfam" id="PF00474">
    <property type="entry name" value="SSF"/>
    <property type="match status" value="1"/>
</dbReference>
<dbReference type="GO" id="GO:0015075">
    <property type="term" value="F:monoatomic ion transmembrane transporter activity"/>
    <property type="evidence" value="ECO:0007669"/>
    <property type="project" value="UniProtKB-ARBA"/>
</dbReference>
<dbReference type="GO" id="GO:0005886">
    <property type="term" value="C:plasma membrane"/>
    <property type="evidence" value="ECO:0007669"/>
    <property type="project" value="UniProtKB-SubCell"/>
</dbReference>
<accession>H5SCF3</accession>